<evidence type="ECO:0000313" key="5">
    <source>
        <dbReference type="Proteomes" id="UP000292027"/>
    </source>
</evidence>
<dbReference type="CDD" id="cd00161">
    <property type="entry name" value="beta-trefoil_Ricin-like"/>
    <property type="match status" value="1"/>
</dbReference>
<evidence type="ECO:0000256" key="2">
    <source>
        <dbReference type="SAM" id="SignalP"/>
    </source>
</evidence>
<feature type="chain" id="PRO_5038786836" evidence="2">
    <location>
        <begin position="29"/>
        <end position="733"/>
    </location>
</feature>
<dbReference type="Gene3D" id="2.60.120.260">
    <property type="entry name" value="Galactose-binding domain-like"/>
    <property type="match status" value="1"/>
</dbReference>
<proteinExistence type="predicted"/>
<sequence length="733" mass="79575">MARSRRRLVAVLSAVGVTAVGLVAQASASPASSTGTTYSIEVGPAKSQPFTSDTPAYPIIDKEGTFYAQQAEALYGANDPRHWRFYSGTNYDDALPNATLNTWANPANPVDKNNDTTWRCNNSPTGVQSTLAPPASPYSQPNYCDLMGMWVDPDTGNWIGLVHNEFTPQPFGDGMHYDSIDYAKSTDQGRTWTIVDHVLTSPYSTKRGDRTAFPNQTYKYGDGDQRLFVDTASGYFYVYYGSSVVDKPGGGGAIHRLEHVARAPLSGKMARGTWMKWYDGTWSEPGVGGRESNIVPADTGNPNGYTDPAKDYKPTNSGYVSQQLAAGTLPAQSPLLYMSVTYNAYLGLYIAGANPLNPNDSKHAEPFYATDDLSTQKWHKIGDTGSALYGDYWYHWYADSVNASSGNIVGRTFRNYCEYNCSSNAAEYRNITIESSDPAASPADPSKTYRISSRGGLALTQLSGSSSTTSVAGQKASNLAAWAFVPNGDGSYRIINAATGQALGIDSSIRTSRAWGTTPIVSPYRAAVGQQWFFIKTKTSGGSYRLVNRYSGLALAMSADSRRRVETTPPRYWSNKTGSSVGGNRNETEQLLTLTAVGINPPQTDLAQFKPATARSEQGVNTADLAVDGDPDTYWSADPYPQWWQVDLLGVHSINNVAVTNYADGTRYYKYNIQASTDGTNWTTIATKETTTPATRAGDSYPVEVQARYLRVNVTYNSDNTGVHITNFTASGS</sequence>
<dbReference type="Proteomes" id="UP000292027">
    <property type="component" value="Unassembled WGS sequence"/>
</dbReference>
<accession>A0A4Q7WZ33</accession>
<name>A0A4Q7WZ33_9ACTN</name>
<dbReference type="InterPro" id="IPR000421">
    <property type="entry name" value="FA58C"/>
</dbReference>
<dbReference type="InterPro" id="IPR035992">
    <property type="entry name" value="Ricin_B-like_lectins"/>
</dbReference>
<protein>
    <submittedName>
        <fullName evidence="4">Ricin-type beta-trefoil lectin protein</fullName>
    </submittedName>
</protein>
<dbReference type="SUPFAM" id="SSF50370">
    <property type="entry name" value="Ricin B-like lectins"/>
    <property type="match status" value="1"/>
</dbReference>
<feature type="compositionally biased region" description="Polar residues" evidence="1">
    <location>
        <begin position="574"/>
        <end position="585"/>
    </location>
</feature>
<evidence type="ECO:0000259" key="3">
    <source>
        <dbReference type="PROSITE" id="PS50022"/>
    </source>
</evidence>
<feature type="signal peptide" evidence="2">
    <location>
        <begin position="1"/>
        <end position="28"/>
    </location>
</feature>
<dbReference type="PROSITE" id="PS50022">
    <property type="entry name" value="FA58C_3"/>
    <property type="match status" value="1"/>
</dbReference>
<keyword evidence="5" id="KW-1185">Reference proteome</keyword>
<keyword evidence="2" id="KW-0732">Signal</keyword>
<dbReference type="EMBL" id="SHKR01000012">
    <property type="protein sequence ID" value="RZU15821.1"/>
    <property type="molecule type" value="Genomic_DNA"/>
</dbReference>
<gene>
    <name evidence="4" type="ORF">EV645_3359</name>
</gene>
<dbReference type="Gene3D" id="2.80.10.50">
    <property type="match status" value="1"/>
</dbReference>
<feature type="region of interest" description="Disordered" evidence="1">
    <location>
        <begin position="566"/>
        <end position="585"/>
    </location>
</feature>
<reference evidence="4 5" key="1">
    <citation type="journal article" date="2015" name="Stand. Genomic Sci.">
        <title>Genomic Encyclopedia of Bacterial and Archaeal Type Strains, Phase III: the genomes of soil and plant-associated and newly described type strains.</title>
        <authorList>
            <person name="Whitman W.B."/>
            <person name="Woyke T."/>
            <person name="Klenk H.P."/>
            <person name="Zhou Y."/>
            <person name="Lilburn T.G."/>
            <person name="Beck B.J."/>
            <person name="De Vos P."/>
            <person name="Vandamme P."/>
            <person name="Eisen J.A."/>
            <person name="Garrity G."/>
            <person name="Hugenholtz P."/>
            <person name="Kyrpides N.C."/>
        </authorList>
    </citation>
    <scope>NUCLEOTIDE SEQUENCE [LARGE SCALE GENOMIC DNA]</scope>
    <source>
        <strain evidence="4 5">VKM Ac-2540</strain>
    </source>
</reference>
<organism evidence="4 5">
    <name type="scientific">Kribbella rubisoli</name>
    <dbReference type="NCBI Taxonomy" id="3075929"/>
    <lineage>
        <taxon>Bacteria</taxon>
        <taxon>Bacillati</taxon>
        <taxon>Actinomycetota</taxon>
        <taxon>Actinomycetes</taxon>
        <taxon>Propionibacteriales</taxon>
        <taxon>Kribbellaceae</taxon>
        <taxon>Kribbella</taxon>
    </lineage>
</organism>
<dbReference type="InterPro" id="IPR006311">
    <property type="entry name" value="TAT_signal"/>
</dbReference>
<dbReference type="Pfam" id="PF22633">
    <property type="entry name" value="F5_F8_type_C_2"/>
    <property type="match status" value="1"/>
</dbReference>
<dbReference type="AlphaFoldDB" id="A0A4Q7WZ33"/>
<evidence type="ECO:0000313" key="4">
    <source>
        <dbReference type="EMBL" id="RZU15821.1"/>
    </source>
</evidence>
<dbReference type="InterPro" id="IPR008979">
    <property type="entry name" value="Galactose-bd-like_sf"/>
</dbReference>
<dbReference type="SUPFAM" id="SSF49785">
    <property type="entry name" value="Galactose-binding domain-like"/>
    <property type="match status" value="1"/>
</dbReference>
<dbReference type="PROSITE" id="PS51318">
    <property type="entry name" value="TAT"/>
    <property type="match status" value="1"/>
</dbReference>
<comment type="caution">
    <text evidence="4">The sequence shown here is derived from an EMBL/GenBank/DDBJ whole genome shotgun (WGS) entry which is preliminary data.</text>
</comment>
<feature type="domain" description="F5/8 type C" evidence="3">
    <location>
        <begin position="592"/>
        <end position="733"/>
    </location>
</feature>
<evidence type="ECO:0000256" key="1">
    <source>
        <dbReference type="SAM" id="MobiDB-lite"/>
    </source>
</evidence>
<dbReference type="OrthoDB" id="9135253at2"/>